<dbReference type="Pfam" id="PF14365">
    <property type="entry name" value="Neprosin_AP"/>
    <property type="match status" value="1"/>
</dbReference>
<dbReference type="AlphaFoldDB" id="A0AAU9RJT9"/>
<keyword evidence="5" id="KW-1185">Reference proteome</keyword>
<dbReference type="Proteomes" id="UP000836841">
    <property type="component" value="Chromosome 2"/>
</dbReference>
<dbReference type="Pfam" id="PF03080">
    <property type="entry name" value="Neprosin"/>
    <property type="match status" value="1"/>
</dbReference>
<dbReference type="InterPro" id="IPR004314">
    <property type="entry name" value="Neprosin"/>
</dbReference>
<feature type="signal peptide" evidence="2">
    <location>
        <begin position="1"/>
        <end position="30"/>
    </location>
</feature>
<feature type="region of interest" description="Disordered" evidence="1">
    <location>
        <begin position="277"/>
        <end position="297"/>
    </location>
</feature>
<feature type="domain" description="Neprosin PEP catalytic" evidence="3">
    <location>
        <begin position="119"/>
        <end position="369"/>
    </location>
</feature>
<dbReference type="PROSITE" id="PS52045">
    <property type="entry name" value="NEPROSIN_PEP_CD"/>
    <property type="match status" value="1"/>
</dbReference>
<evidence type="ECO:0000256" key="1">
    <source>
        <dbReference type="SAM" id="MobiDB-lite"/>
    </source>
</evidence>
<evidence type="ECO:0000259" key="3">
    <source>
        <dbReference type="PROSITE" id="PS52045"/>
    </source>
</evidence>
<gene>
    <name evidence="4" type="ORF">TAV2_LOCUS6550</name>
</gene>
<sequence length="370" mass="41333">MWLLKTQQKNRMALVMNLLLLSFLVASVRTVPLRSFKIGENVTYDCIDIYKQSGLDHLLLKKHTIQMKPSVSRIELKSQIGNKKKEKDQCPDGTVPVLRNTKEFITNAQFFAKKYIHPLTTDSPGTHIAGVRSFNGPYRGVEALFDGYNLNVGKNQASYNHIYLGSGVNNEVDFISTGLMVDKSKLVWRRTYFVIWILEVSQVIPIVKPHDLTPGQPFWLHPAIHQDKNTGNWWITLVDGDTPNINTPNIDVGYWPKELFNFLNNGANMVGVRGMVQTSPSGSSPPMGNGKFPTGSAMSPKDRASSAIFSNIQVLNSNFEPSKIDSSHIENVVDSTNCYVLRTGKVPLFHRTYLGYFFNYGGLGGNSCGV</sequence>
<dbReference type="PANTHER" id="PTHR31589">
    <property type="entry name" value="PROTEIN, PUTATIVE (DUF239)-RELATED-RELATED"/>
    <property type="match status" value="1"/>
</dbReference>
<organism evidence="4 5">
    <name type="scientific">Thlaspi arvense</name>
    <name type="common">Field penny-cress</name>
    <dbReference type="NCBI Taxonomy" id="13288"/>
    <lineage>
        <taxon>Eukaryota</taxon>
        <taxon>Viridiplantae</taxon>
        <taxon>Streptophyta</taxon>
        <taxon>Embryophyta</taxon>
        <taxon>Tracheophyta</taxon>
        <taxon>Spermatophyta</taxon>
        <taxon>Magnoliopsida</taxon>
        <taxon>eudicotyledons</taxon>
        <taxon>Gunneridae</taxon>
        <taxon>Pentapetalae</taxon>
        <taxon>rosids</taxon>
        <taxon>malvids</taxon>
        <taxon>Brassicales</taxon>
        <taxon>Brassicaceae</taxon>
        <taxon>Thlaspideae</taxon>
        <taxon>Thlaspi</taxon>
    </lineage>
</organism>
<dbReference type="InterPro" id="IPR025521">
    <property type="entry name" value="Neprosin_propep"/>
</dbReference>
<name>A0AAU9RJT9_THLAR</name>
<feature type="chain" id="PRO_5043370122" description="Neprosin PEP catalytic domain-containing protein" evidence="2">
    <location>
        <begin position="31"/>
        <end position="370"/>
    </location>
</feature>
<reference evidence="4 5" key="1">
    <citation type="submission" date="2022-03" db="EMBL/GenBank/DDBJ databases">
        <authorList>
            <person name="Nunn A."/>
            <person name="Chopra R."/>
            <person name="Nunn A."/>
            <person name="Contreras Garrido A."/>
        </authorList>
    </citation>
    <scope>NUCLEOTIDE SEQUENCE [LARGE SCALE GENOMIC DNA]</scope>
</reference>
<evidence type="ECO:0000313" key="4">
    <source>
        <dbReference type="EMBL" id="CAH2044433.1"/>
    </source>
</evidence>
<keyword evidence="2" id="KW-0732">Signal</keyword>
<dbReference type="PANTHER" id="PTHR31589:SF60">
    <property type="entry name" value="NEPROSIN DOMAIN-CONTAINING PROTEIN-RELATED"/>
    <property type="match status" value="1"/>
</dbReference>
<proteinExistence type="predicted"/>
<dbReference type="InterPro" id="IPR053168">
    <property type="entry name" value="Glutamic_endopeptidase"/>
</dbReference>
<evidence type="ECO:0000313" key="5">
    <source>
        <dbReference type="Proteomes" id="UP000836841"/>
    </source>
</evidence>
<protein>
    <recommendedName>
        <fullName evidence="3">Neprosin PEP catalytic domain-containing protein</fullName>
    </recommendedName>
</protein>
<accession>A0AAU9RJT9</accession>
<feature type="compositionally biased region" description="Low complexity" evidence="1">
    <location>
        <begin position="279"/>
        <end position="290"/>
    </location>
</feature>
<evidence type="ECO:0000256" key="2">
    <source>
        <dbReference type="SAM" id="SignalP"/>
    </source>
</evidence>
<dbReference type="EMBL" id="OU466858">
    <property type="protein sequence ID" value="CAH2044433.1"/>
    <property type="molecule type" value="Genomic_DNA"/>
</dbReference>